<dbReference type="SUPFAM" id="SSF110296">
    <property type="entry name" value="Oligoxyloglucan reducing end-specific cellobiohydrolase"/>
    <property type="match status" value="2"/>
</dbReference>
<evidence type="ECO:0000313" key="4">
    <source>
        <dbReference type="EMBL" id="UXE61311.1"/>
    </source>
</evidence>
<keyword evidence="1" id="KW-0677">Repeat</keyword>
<evidence type="ECO:0000256" key="1">
    <source>
        <dbReference type="ARBA" id="ARBA00022737"/>
    </source>
</evidence>
<evidence type="ECO:0000259" key="3">
    <source>
        <dbReference type="Pfam" id="PF15902"/>
    </source>
</evidence>
<dbReference type="CDD" id="cd15482">
    <property type="entry name" value="Sialidase_non-viral"/>
    <property type="match status" value="3"/>
</dbReference>
<protein>
    <recommendedName>
        <fullName evidence="3">Sortilin N-terminal domain-containing protein</fullName>
    </recommendedName>
</protein>
<dbReference type="GO" id="GO:0010411">
    <property type="term" value="P:xyloglucan metabolic process"/>
    <property type="evidence" value="ECO:0007669"/>
    <property type="project" value="TreeGrafter"/>
</dbReference>
<dbReference type="InterPro" id="IPR036278">
    <property type="entry name" value="Sialidase_sf"/>
</dbReference>
<accession>A0A977KYK1</accession>
<reference evidence="4" key="1">
    <citation type="submission" date="2021-04" db="EMBL/GenBank/DDBJ databases">
        <title>Genome sequence of Woronichinia naegeliana from Washington state freshwater lake bloom.</title>
        <authorList>
            <person name="Dreher T.W."/>
        </authorList>
    </citation>
    <scope>NUCLEOTIDE SEQUENCE</scope>
    <source>
        <strain evidence="4">WA131</strain>
    </source>
</reference>
<evidence type="ECO:0000256" key="2">
    <source>
        <dbReference type="SAM" id="Phobius"/>
    </source>
</evidence>
<feature type="transmembrane region" description="Helical" evidence="2">
    <location>
        <begin position="784"/>
        <end position="800"/>
    </location>
</feature>
<dbReference type="Proteomes" id="UP001065613">
    <property type="component" value="Chromosome"/>
</dbReference>
<dbReference type="AlphaFoldDB" id="A0A977KYK1"/>
<dbReference type="KEGG" id="wna:KA717_39135"/>
<proteinExistence type="predicted"/>
<dbReference type="Pfam" id="PF15899">
    <property type="entry name" value="BNR_6"/>
    <property type="match status" value="1"/>
</dbReference>
<keyword evidence="2" id="KW-0812">Transmembrane</keyword>
<dbReference type="InterPro" id="IPR015943">
    <property type="entry name" value="WD40/YVTN_repeat-like_dom_sf"/>
</dbReference>
<gene>
    <name evidence="4" type="ORF">KA717_39135</name>
</gene>
<organism evidence="4">
    <name type="scientific">Woronichinia naegeliana WA131</name>
    <dbReference type="NCBI Taxonomy" id="2824559"/>
    <lineage>
        <taxon>Bacteria</taxon>
        <taxon>Bacillati</taxon>
        <taxon>Cyanobacteriota</taxon>
        <taxon>Cyanophyceae</taxon>
        <taxon>Synechococcales</taxon>
        <taxon>Coelosphaeriaceae</taxon>
        <taxon>Woronichinia</taxon>
    </lineage>
</organism>
<feature type="domain" description="Sortilin N-terminal" evidence="3">
    <location>
        <begin position="562"/>
        <end position="674"/>
    </location>
</feature>
<dbReference type="PANTHER" id="PTHR43739">
    <property type="entry name" value="XYLOGLUCANASE (EUROFUNG)"/>
    <property type="match status" value="1"/>
</dbReference>
<dbReference type="Pfam" id="PF15902">
    <property type="entry name" value="Sortilin-Vps10"/>
    <property type="match status" value="2"/>
</dbReference>
<feature type="transmembrane region" description="Helical" evidence="2">
    <location>
        <begin position="28"/>
        <end position="48"/>
    </location>
</feature>
<keyword evidence="2" id="KW-1133">Transmembrane helix</keyword>
<keyword evidence="2" id="KW-0472">Membrane</keyword>
<name>A0A977KYK1_9CYAN</name>
<dbReference type="Gene3D" id="2.130.10.10">
    <property type="entry name" value="YVTN repeat-like/Quinoprotein amine dehydrogenase"/>
    <property type="match status" value="4"/>
</dbReference>
<dbReference type="SUPFAM" id="SSF50939">
    <property type="entry name" value="Sialidases"/>
    <property type="match status" value="1"/>
</dbReference>
<dbReference type="InterPro" id="IPR052025">
    <property type="entry name" value="Xyloglucanase_GH74"/>
</dbReference>
<feature type="domain" description="Sortilin N-terminal" evidence="3">
    <location>
        <begin position="130"/>
        <end position="230"/>
    </location>
</feature>
<feature type="transmembrane region" description="Helical" evidence="2">
    <location>
        <begin position="755"/>
        <end position="772"/>
    </location>
</feature>
<dbReference type="InterPro" id="IPR002860">
    <property type="entry name" value="BNR_rpt"/>
</dbReference>
<sequence length="801" mass="88002">MRSAECGMILLNHSEESQGGFNGMINKFLILIKRISLCFLLIILFFTVNGQSAWAHRPHDVVTQLEISPSYNQDKAIFIVVRDNLFKSTDGGDKWTRLIKGLDNSSDLESLAISSQNPNFLLISSLGNGIYKSENGGSSWLKVNNGLTDSKVDLIEISPQSDAIILAAGYKKGLYRTEDEGNNWVSVIKDNKITAIAFSPEKKEQVLAGDNQGKLSISEDEGKTWSNLSTLKNQGTITTIAISPNFSKDKTVLVGTDKGGVLKSGDRGVSFVPVNQGITDKNIRDIVIVSTPKKDLDLFVSTWNEAVFRSTDRGKTWVQNNKGLLKESQADELHSPHFGKIRVSPAFNQDQTIFIGGFNGLFQSTNGGKNWQELETLSKGTITSLAISPNYQNDLSLALVTYVGNIYISRDQGKTWISPHKGLEIPRFTNSFKKRSQDPRRFFDVAFSPNYEADKTLFATVLWTNVLKSTNQGENWKIIALPDAKGEALRGLTIVASPSFASDKTLYTGTQYGGIFRSTDRGKTFAFLSNVGNQRTNEPLSLVISPNFSIDKTLYAAGTNGVYQSLDGGATWKSLTEGTPLSQKKSIQLAISPNYQADKTLLAGTNQGLFITKDQGKSWSEIQSSAYGKEVYAKGVAISPDYKKDQTFIISTQGRGLFKTVDGGQNFTKIGDDTIELGKMNAVPSAGIPIHFSPAYAVDKTLYGFGSATTDVYKSTDRGNTWEVISLPQVNHDSYDWLTYLSLWLKINRRQVTKIVAAIVGGLLAYFLFGYLKLEKKLPISKPIAKVGVAIIVFVAILILL</sequence>
<dbReference type="EMBL" id="CP073041">
    <property type="protein sequence ID" value="UXE61311.1"/>
    <property type="molecule type" value="Genomic_DNA"/>
</dbReference>
<dbReference type="PANTHER" id="PTHR43739:SF5">
    <property type="entry name" value="EXO-ALPHA-SIALIDASE"/>
    <property type="match status" value="1"/>
</dbReference>
<dbReference type="InterPro" id="IPR031778">
    <property type="entry name" value="Sortilin_N"/>
</dbReference>